<gene>
    <name evidence="1" type="ORF">rCG_53424</name>
</gene>
<dbReference type="AlphaFoldDB" id="A6JRL7"/>
<protein>
    <submittedName>
        <fullName evidence="1">RCG53424</fullName>
    </submittedName>
</protein>
<sequence length="47" mass="5770">MSWKWSRHWQRPWYRQTLQDLTSVETCTKEDARMCPAHVKSKECQLC</sequence>
<evidence type="ECO:0000313" key="2">
    <source>
        <dbReference type="Proteomes" id="UP000234681"/>
    </source>
</evidence>
<dbReference type="Proteomes" id="UP000234681">
    <property type="component" value="Chromosome 5"/>
</dbReference>
<evidence type="ECO:0000313" key="1">
    <source>
        <dbReference type="EMBL" id="EDL97809.1"/>
    </source>
</evidence>
<accession>A6JRL7</accession>
<organism evidence="1 2">
    <name type="scientific">Rattus norvegicus</name>
    <name type="common">Rat</name>
    <dbReference type="NCBI Taxonomy" id="10116"/>
    <lineage>
        <taxon>Eukaryota</taxon>
        <taxon>Metazoa</taxon>
        <taxon>Chordata</taxon>
        <taxon>Craniata</taxon>
        <taxon>Vertebrata</taxon>
        <taxon>Euteleostomi</taxon>
        <taxon>Mammalia</taxon>
        <taxon>Eutheria</taxon>
        <taxon>Euarchontoglires</taxon>
        <taxon>Glires</taxon>
        <taxon>Rodentia</taxon>
        <taxon>Myomorpha</taxon>
        <taxon>Muroidea</taxon>
        <taxon>Muridae</taxon>
        <taxon>Murinae</taxon>
        <taxon>Rattus</taxon>
    </lineage>
</organism>
<reference evidence="2" key="1">
    <citation type="submission" date="2005-09" db="EMBL/GenBank/DDBJ databases">
        <authorList>
            <person name="Mural R.J."/>
            <person name="Li P.W."/>
            <person name="Adams M.D."/>
            <person name="Amanatides P.G."/>
            <person name="Baden-Tillson H."/>
            <person name="Barnstead M."/>
            <person name="Chin S.H."/>
            <person name="Dew I."/>
            <person name="Evans C.A."/>
            <person name="Ferriera S."/>
            <person name="Flanigan M."/>
            <person name="Fosler C."/>
            <person name="Glodek A."/>
            <person name="Gu Z."/>
            <person name="Holt R.A."/>
            <person name="Jennings D."/>
            <person name="Kraft C.L."/>
            <person name="Lu F."/>
            <person name="Nguyen T."/>
            <person name="Nusskern D.R."/>
            <person name="Pfannkoch C.M."/>
            <person name="Sitter C."/>
            <person name="Sutton G.G."/>
            <person name="Venter J.C."/>
            <person name="Wang Z."/>
            <person name="Woodage T."/>
            <person name="Zheng X.H."/>
            <person name="Zhong F."/>
        </authorList>
    </citation>
    <scope>NUCLEOTIDE SEQUENCE [LARGE SCALE GENOMIC DNA]</scope>
    <source>
        <strain>BN</strain>
        <strain evidence="2">Sprague-Dawley</strain>
    </source>
</reference>
<dbReference type="EMBL" id="CH473998">
    <property type="protein sequence ID" value="EDL97809.1"/>
    <property type="molecule type" value="Genomic_DNA"/>
</dbReference>
<name>A6JRL7_RAT</name>
<proteinExistence type="predicted"/>